<evidence type="ECO:0000256" key="1">
    <source>
        <dbReference type="SAM" id="Coils"/>
    </source>
</evidence>
<comment type="caution">
    <text evidence="3">The sequence shown here is derived from an EMBL/GenBank/DDBJ whole genome shotgun (WGS) entry which is preliminary data.</text>
</comment>
<organism evidence="3 4">
    <name type="scientific">Dimorphilus gyrociliatus</name>
    <dbReference type="NCBI Taxonomy" id="2664684"/>
    <lineage>
        <taxon>Eukaryota</taxon>
        <taxon>Metazoa</taxon>
        <taxon>Spiralia</taxon>
        <taxon>Lophotrochozoa</taxon>
        <taxon>Annelida</taxon>
        <taxon>Polychaeta</taxon>
        <taxon>Polychaeta incertae sedis</taxon>
        <taxon>Dinophilidae</taxon>
        <taxon>Dimorphilus</taxon>
    </lineage>
</organism>
<evidence type="ECO:0000313" key="4">
    <source>
        <dbReference type="Proteomes" id="UP000549394"/>
    </source>
</evidence>
<dbReference type="EMBL" id="CAJFCJ010000024">
    <property type="protein sequence ID" value="CAD5124995.1"/>
    <property type="molecule type" value="Genomic_DNA"/>
</dbReference>
<feature type="compositionally biased region" description="Basic residues" evidence="2">
    <location>
        <begin position="316"/>
        <end position="330"/>
    </location>
</feature>
<evidence type="ECO:0000313" key="3">
    <source>
        <dbReference type="EMBL" id="CAD5124995.1"/>
    </source>
</evidence>
<feature type="compositionally biased region" description="Basic and acidic residues" evidence="2">
    <location>
        <begin position="339"/>
        <end position="350"/>
    </location>
</feature>
<proteinExistence type="predicted"/>
<gene>
    <name evidence="3" type="ORF">DGYR_LOCUS12451</name>
</gene>
<name>A0A7I8WA27_9ANNE</name>
<dbReference type="AlphaFoldDB" id="A0A7I8WA27"/>
<evidence type="ECO:0000256" key="2">
    <source>
        <dbReference type="SAM" id="MobiDB-lite"/>
    </source>
</evidence>
<keyword evidence="1" id="KW-0175">Coiled coil</keyword>
<dbReference type="OrthoDB" id="6130505at2759"/>
<feature type="coiled-coil region" evidence="1">
    <location>
        <begin position="156"/>
        <end position="190"/>
    </location>
</feature>
<accession>A0A7I8WA27</accession>
<feature type="region of interest" description="Disordered" evidence="2">
    <location>
        <begin position="275"/>
        <end position="350"/>
    </location>
</feature>
<keyword evidence="4" id="KW-1185">Reference proteome</keyword>
<reference evidence="3 4" key="1">
    <citation type="submission" date="2020-08" db="EMBL/GenBank/DDBJ databases">
        <authorList>
            <person name="Hejnol A."/>
        </authorList>
    </citation>
    <scope>NUCLEOTIDE SEQUENCE [LARGE SCALE GENOMIC DNA]</scope>
</reference>
<sequence>MDRNPVQYEGNYLILDEPETNRGVQETYSSQSDCSKRPSFFERLTAVRNHKCDVSLGLKHAEIESAREKSMKSLQDRLHRINYDLRSLQVATKVNEMKTIKEKDPKADLIEDEKLIAQSMKYLDFNPNNVYYLSKTLKIPIRTVLDTSTISPQVAKARNALRMVELEEQLREIKERLMAQAEIKRRLELNDQEEEEEADKLPEIAVKTNESRQEIDKLTMFNLPSLIEVEEPSNSPPRPYRMHTTIVAEPFNLNLPKLEKSHTIIGLLQEYGEQKALDESSDDERGTPDPQAPTDRSEIYDKLKSAGIVPQEKHVVPKKHFKKRQSRSSRRPSSMLSSFKERPTAHSIKRNEQVIIQNKVDTFFMHLERSTGTSWSRRIVIDEEKKGAPISNRKEEKKGKKQLQSLAKLTAQVNGEQKQKKREKLSTSVIERLLSIGAKVKNIPQGYPSNCAARSNRHSATFKLRKLVKEMLANKTTFEEMKYNEAKEGLLPDLKKNIMF</sequence>
<dbReference type="Proteomes" id="UP000549394">
    <property type="component" value="Unassembled WGS sequence"/>
</dbReference>
<protein>
    <submittedName>
        <fullName evidence="3">DgyrCDS13235</fullName>
    </submittedName>
</protein>
<feature type="compositionally biased region" description="Basic and acidic residues" evidence="2">
    <location>
        <begin position="275"/>
        <end position="287"/>
    </location>
</feature>
<feature type="compositionally biased region" description="Basic and acidic residues" evidence="2">
    <location>
        <begin position="295"/>
        <end position="304"/>
    </location>
</feature>